<reference evidence="2 4" key="1">
    <citation type="submission" date="2015-06" db="EMBL/GenBank/DDBJ databases">
        <title>The Genome Sequence of Enterococcus durans 4EA1.</title>
        <authorList>
            <consortium name="The Broad Institute Genomics Platform"/>
            <consortium name="The Broad Institute Genome Sequencing Center for Infectious Disease"/>
            <person name="Earl A.M."/>
            <person name="Van Tyne D."/>
            <person name="Lebreton F."/>
            <person name="Saavedra J.T."/>
            <person name="Gilmore M.S."/>
            <person name="Manson Mcguire A."/>
            <person name="Clock S."/>
            <person name="Crupain M."/>
            <person name="Rangan U."/>
            <person name="Young S."/>
            <person name="Abouelleil A."/>
            <person name="Cao P."/>
            <person name="Chapman S.B."/>
            <person name="Griggs A."/>
            <person name="Priest M."/>
            <person name="Shea T."/>
            <person name="Wortman J."/>
            <person name="Nusbaum C."/>
            <person name="Birren B."/>
        </authorList>
    </citation>
    <scope>NUCLEOTIDE SEQUENCE [LARGE SCALE GENOMIC DNA]</scope>
    <source>
        <strain evidence="2 4">4EA1</strain>
    </source>
</reference>
<dbReference type="OrthoDB" id="2312248at2"/>
<dbReference type="STRING" id="53345.LIU_10120"/>
<dbReference type="GeneID" id="56744422"/>
<dbReference type="InterPro" id="IPR025962">
    <property type="entry name" value="SdpI/YhfL"/>
</dbReference>
<dbReference type="RefSeq" id="WP_005876856.1">
    <property type="nucleotide sequence ID" value="NZ_CABGIQ010000026.1"/>
</dbReference>
<dbReference type="KEGG" id="edu:LIU_10120"/>
<name>A0A367CEU9_9ENTE</name>
<protein>
    <submittedName>
        <fullName evidence="3">Integral membrane protein</fullName>
    </submittedName>
</protein>
<reference evidence="3 5" key="2">
    <citation type="submission" date="2018-06" db="EMBL/GenBank/DDBJ databases">
        <authorList>
            <consortium name="Pathogen Informatics"/>
            <person name="Doyle S."/>
        </authorList>
    </citation>
    <scope>NUCLEOTIDE SEQUENCE [LARGE SCALE GENOMIC DNA]</scope>
    <source>
        <strain evidence="3 5">NCTC8129</strain>
    </source>
</reference>
<evidence type="ECO:0000256" key="1">
    <source>
        <dbReference type="SAM" id="Phobius"/>
    </source>
</evidence>
<dbReference type="AlphaFoldDB" id="A0A367CEU9"/>
<feature type="transmembrane region" description="Helical" evidence="1">
    <location>
        <begin position="6"/>
        <end position="32"/>
    </location>
</feature>
<gene>
    <name evidence="2" type="ORF">EA71_01829</name>
    <name evidence="3" type="ORF">NCTC8129_02912</name>
</gene>
<dbReference type="Pfam" id="PF13630">
    <property type="entry name" value="SdpI"/>
    <property type="match status" value="1"/>
</dbReference>
<evidence type="ECO:0000313" key="4">
    <source>
        <dbReference type="Proteomes" id="UP000252797"/>
    </source>
</evidence>
<dbReference type="EMBL" id="LEPB01000004">
    <property type="protein sequence ID" value="RCA11074.1"/>
    <property type="molecule type" value="Genomic_DNA"/>
</dbReference>
<dbReference type="EMBL" id="UGIF01000002">
    <property type="protein sequence ID" value="STP30660.1"/>
    <property type="molecule type" value="Genomic_DNA"/>
</dbReference>
<keyword evidence="1" id="KW-0812">Transmembrane</keyword>
<keyword evidence="1" id="KW-0472">Membrane</keyword>
<evidence type="ECO:0000313" key="2">
    <source>
        <dbReference type="EMBL" id="RCA11074.1"/>
    </source>
</evidence>
<dbReference type="Proteomes" id="UP000254070">
    <property type="component" value="Unassembled WGS sequence"/>
</dbReference>
<dbReference type="Proteomes" id="UP000252797">
    <property type="component" value="Unassembled WGS sequence"/>
</dbReference>
<organism evidence="2 4">
    <name type="scientific">Enterococcus durans</name>
    <dbReference type="NCBI Taxonomy" id="53345"/>
    <lineage>
        <taxon>Bacteria</taxon>
        <taxon>Bacillati</taxon>
        <taxon>Bacillota</taxon>
        <taxon>Bacilli</taxon>
        <taxon>Lactobacillales</taxon>
        <taxon>Enterococcaceae</taxon>
        <taxon>Enterococcus</taxon>
    </lineage>
</organism>
<keyword evidence="1" id="KW-1133">Transmembrane helix</keyword>
<evidence type="ECO:0000313" key="3">
    <source>
        <dbReference type="EMBL" id="STP30660.1"/>
    </source>
</evidence>
<accession>A0A367CEU9</accession>
<feature type="transmembrane region" description="Helical" evidence="1">
    <location>
        <begin position="76"/>
        <end position="94"/>
    </location>
</feature>
<sequence>MIFFTVGIGLSFIGMLFLLVPSKGNIPFYGYHSPRAVQSEEHFRLAQKTSGKYFLLFGLLMALIGYWLKITGHTNFFIIEMLVLVFPIMPIFILTEKRLQKMDDELGRNKDEYFDDRR</sequence>
<feature type="transmembrane region" description="Helical" evidence="1">
    <location>
        <begin position="53"/>
        <end position="70"/>
    </location>
</feature>
<proteinExistence type="predicted"/>
<evidence type="ECO:0000313" key="5">
    <source>
        <dbReference type="Proteomes" id="UP000254070"/>
    </source>
</evidence>